<accession>X1TEU6</accession>
<gene>
    <name evidence="1" type="ORF">S12H4_48354</name>
</gene>
<feature type="non-terminal residue" evidence="1">
    <location>
        <position position="1"/>
    </location>
</feature>
<comment type="caution">
    <text evidence="1">The sequence shown here is derived from an EMBL/GenBank/DDBJ whole genome shotgun (WGS) entry which is preliminary data.</text>
</comment>
<sequence>APDMVSNGALAVAGYRDDFIWVMDSELASTPWADKEYASKALMPVIDGLNALLDGKTAGEAFQIELDGFTRNAEVEEDELIKACLEFNRANAVLLGEPGARVRARPPLLLPFKLIPPPPIFLPWTS</sequence>
<name>X1TEU6_9ZZZZ</name>
<reference evidence="1" key="1">
    <citation type="journal article" date="2014" name="Front. Microbiol.">
        <title>High frequency of phylogenetically diverse reductive dehalogenase-homologous genes in deep subseafloor sedimentary metagenomes.</title>
        <authorList>
            <person name="Kawai M."/>
            <person name="Futagami T."/>
            <person name="Toyoda A."/>
            <person name="Takaki Y."/>
            <person name="Nishi S."/>
            <person name="Hori S."/>
            <person name="Arai W."/>
            <person name="Tsubouchi T."/>
            <person name="Morono Y."/>
            <person name="Uchiyama I."/>
            <person name="Ito T."/>
            <person name="Fujiyama A."/>
            <person name="Inagaki F."/>
            <person name="Takami H."/>
        </authorList>
    </citation>
    <scope>NUCLEOTIDE SEQUENCE</scope>
    <source>
        <strain evidence="1">Expedition CK06-06</strain>
    </source>
</reference>
<protein>
    <submittedName>
        <fullName evidence="1">Uncharacterized protein</fullName>
    </submittedName>
</protein>
<dbReference type="AlphaFoldDB" id="X1TEU6"/>
<organism evidence="1">
    <name type="scientific">marine sediment metagenome</name>
    <dbReference type="NCBI Taxonomy" id="412755"/>
    <lineage>
        <taxon>unclassified sequences</taxon>
        <taxon>metagenomes</taxon>
        <taxon>ecological metagenomes</taxon>
    </lineage>
</organism>
<evidence type="ECO:0000313" key="1">
    <source>
        <dbReference type="EMBL" id="GAJ03838.1"/>
    </source>
</evidence>
<proteinExistence type="predicted"/>
<dbReference type="EMBL" id="BARW01030210">
    <property type="protein sequence ID" value="GAJ03838.1"/>
    <property type="molecule type" value="Genomic_DNA"/>
</dbReference>